<accession>A0A5B7G3P4</accession>
<protein>
    <submittedName>
        <fullName evidence="1">Uncharacterized protein</fullName>
    </submittedName>
</protein>
<name>A0A5B7G3P4_PORTR</name>
<organism evidence="1 2">
    <name type="scientific">Portunus trituberculatus</name>
    <name type="common">Swimming crab</name>
    <name type="synonym">Neptunus trituberculatus</name>
    <dbReference type="NCBI Taxonomy" id="210409"/>
    <lineage>
        <taxon>Eukaryota</taxon>
        <taxon>Metazoa</taxon>
        <taxon>Ecdysozoa</taxon>
        <taxon>Arthropoda</taxon>
        <taxon>Crustacea</taxon>
        <taxon>Multicrustacea</taxon>
        <taxon>Malacostraca</taxon>
        <taxon>Eumalacostraca</taxon>
        <taxon>Eucarida</taxon>
        <taxon>Decapoda</taxon>
        <taxon>Pleocyemata</taxon>
        <taxon>Brachyura</taxon>
        <taxon>Eubrachyura</taxon>
        <taxon>Portunoidea</taxon>
        <taxon>Portunidae</taxon>
        <taxon>Portuninae</taxon>
        <taxon>Portunus</taxon>
    </lineage>
</organism>
<evidence type="ECO:0000313" key="1">
    <source>
        <dbReference type="EMBL" id="MPC52169.1"/>
    </source>
</evidence>
<gene>
    <name evidence="1" type="ORF">E2C01_046031</name>
</gene>
<dbReference type="Proteomes" id="UP000324222">
    <property type="component" value="Unassembled WGS sequence"/>
</dbReference>
<dbReference type="AlphaFoldDB" id="A0A5B7G3P4"/>
<sequence length="98" mass="10927">MLLYQLSCSLLKNLHCLGQSPPESVQHQLTLLVIIHEKRDLSVLCDLQGRQKLHDQEVLSAQLLEAVDHCATVTGVFVGLWTIAEVMPSLAVFAYGDW</sequence>
<evidence type="ECO:0000313" key="2">
    <source>
        <dbReference type="Proteomes" id="UP000324222"/>
    </source>
</evidence>
<dbReference type="EMBL" id="VSRR010010675">
    <property type="protein sequence ID" value="MPC52169.1"/>
    <property type="molecule type" value="Genomic_DNA"/>
</dbReference>
<keyword evidence="2" id="KW-1185">Reference proteome</keyword>
<comment type="caution">
    <text evidence="1">The sequence shown here is derived from an EMBL/GenBank/DDBJ whole genome shotgun (WGS) entry which is preliminary data.</text>
</comment>
<reference evidence="1 2" key="1">
    <citation type="submission" date="2019-05" db="EMBL/GenBank/DDBJ databases">
        <title>Another draft genome of Portunus trituberculatus and its Hox gene families provides insights of decapod evolution.</title>
        <authorList>
            <person name="Jeong J.-H."/>
            <person name="Song I."/>
            <person name="Kim S."/>
            <person name="Choi T."/>
            <person name="Kim D."/>
            <person name="Ryu S."/>
            <person name="Kim W."/>
        </authorList>
    </citation>
    <scope>NUCLEOTIDE SEQUENCE [LARGE SCALE GENOMIC DNA]</scope>
    <source>
        <tissue evidence="1">Muscle</tissue>
    </source>
</reference>
<proteinExistence type="predicted"/>